<evidence type="ECO:0000256" key="2">
    <source>
        <dbReference type="ARBA" id="ARBA00022692"/>
    </source>
</evidence>
<dbReference type="Pfam" id="PF03522">
    <property type="entry name" value="SLC12"/>
    <property type="match status" value="1"/>
</dbReference>
<feature type="transmembrane region" description="Helical" evidence="5">
    <location>
        <begin position="211"/>
        <end position="235"/>
    </location>
</feature>
<feature type="transmembrane region" description="Helical" evidence="5">
    <location>
        <begin position="363"/>
        <end position="384"/>
    </location>
</feature>
<dbReference type="Proteomes" id="UP000184171">
    <property type="component" value="Unassembled WGS sequence"/>
</dbReference>
<feature type="transmembrane region" description="Helical" evidence="5">
    <location>
        <begin position="69"/>
        <end position="92"/>
    </location>
</feature>
<feature type="transmembrane region" description="Helical" evidence="5">
    <location>
        <begin position="113"/>
        <end position="135"/>
    </location>
</feature>
<feature type="transmembrane region" description="Helical" evidence="5">
    <location>
        <begin position="147"/>
        <end position="165"/>
    </location>
</feature>
<feature type="domain" description="Amino acid permease/ SLC12A" evidence="6">
    <location>
        <begin position="40"/>
        <end position="481"/>
    </location>
</feature>
<dbReference type="InterPro" id="IPR018491">
    <property type="entry name" value="SLC12_C"/>
</dbReference>
<evidence type="ECO:0000313" key="8">
    <source>
        <dbReference type="EMBL" id="SHJ31603.1"/>
    </source>
</evidence>
<dbReference type="Gene3D" id="1.20.1740.10">
    <property type="entry name" value="Amino acid/polyamine transporter I"/>
    <property type="match status" value="1"/>
</dbReference>
<gene>
    <name evidence="8" type="ORF">SAMN02745165_02093</name>
</gene>
<name>A0A1M6IB50_MALRU</name>
<dbReference type="InterPro" id="IPR004842">
    <property type="entry name" value="SLC12A_fam"/>
</dbReference>
<dbReference type="RefSeq" id="WP_084091992.1">
    <property type="nucleotide sequence ID" value="NZ_FQZT01000006.1"/>
</dbReference>
<evidence type="ECO:0000256" key="3">
    <source>
        <dbReference type="ARBA" id="ARBA00022989"/>
    </source>
</evidence>
<feature type="transmembrane region" description="Helical" evidence="5">
    <location>
        <begin position="177"/>
        <end position="199"/>
    </location>
</feature>
<keyword evidence="2 5" id="KW-0812">Transmembrane</keyword>
<keyword evidence="3 5" id="KW-1133">Transmembrane helix</keyword>
<dbReference type="EMBL" id="FQZT01000006">
    <property type="protein sequence ID" value="SHJ31603.1"/>
    <property type="molecule type" value="Genomic_DNA"/>
</dbReference>
<feature type="transmembrane region" description="Helical" evidence="5">
    <location>
        <begin position="34"/>
        <end position="57"/>
    </location>
</feature>
<keyword evidence="9" id="KW-1185">Reference proteome</keyword>
<dbReference type="Pfam" id="PF00324">
    <property type="entry name" value="AA_permease"/>
    <property type="match status" value="1"/>
</dbReference>
<feature type="domain" description="SLC12A transporter C-terminal" evidence="7">
    <location>
        <begin position="616"/>
        <end position="689"/>
    </location>
</feature>
<dbReference type="PANTHER" id="PTHR11827:SF72">
    <property type="entry name" value="GH08340P"/>
    <property type="match status" value="1"/>
</dbReference>
<evidence type="ECO:0000256" key="1">
    <source>
        <dbReference type="ARBA" id="ARBA00004141"/>
    </source>
</evidence>
<evidence type="ECO:0000313" key="9">
    <source>
        <dbReference type="Proteomes" id="UP000184171"/>
    </source>
</evidence>
<feature type="transmembrane region" description="Helical" evidence="5">
    <location>
        <begin position="341"/>
        <end position="357"/>
    </location>
</feature>
<feature type="transmembrane region" description="Helical" evidence="5">
    <location>
        <begin position="405"/>
        <end position="437"/>
    </location>
</feature>
<proteinExistence type="predicted"/>
<dbReference type="STRING" id="1122189.SAMN02745165_02093"/>
<dbReference type="PANTHER" id="PTHR11827">
    <property type="entry name" value="SOLUTE CARRIER FAMILY 12, CATION COTRANSPORTERS"/>
    <property type="match status" value="1"/>
</dbReference>
<keyword evidence="4 5" id="KW-0472">Membrane</keyword>
<dbReference type="GO" id="GO:0016020">
    <property type="term" value="C:membrane"/>
    <property type="evidence" value="ECO:0007669"/>
    <property type="project" value="UniProtKB-SubCell"/>
</dbReference>
<evidence type="ECO:0000259" key="6">
    <source>
        <dbReference type="Pfam" id="PF00324"/>
    </source>
</evidence>
<organism evidence="8 9">
    <name type="scientific">Malonomonas rubra DSM 5091</name>
    <dbReference type="NCBI Taxonomy" id="1122189"/>
    <lineage>
        <taxon>Bacteria</taxon>
        <taxon>Pseudomonadati</taxon>
        <taxon>Thermodesulfobacteriota</taxon>
        <taxon>Desulfuromonadia</taxon>
        <taxon>Desulfuromonadales</taxon>
        <taxon>Geopsychrobacteraceae</taxon>
        <taxon>Malonomonas</taxon>
    </lineage>
</organism>
<dbReference type="AlphaFoldDB" id="A0A1M6IB50"/>
<feature type="transmembrane region" description="Helical" evidence="5">
    <location>
        <begin position="247"/>
        <end position="268"/>
    </location>
</feature>
<protein>
    <submittedName>
        <fullName evidence="8">Amino acid transporter</fullName>
    </submittedName>
</protein>
<evidence type="ECO:0000256" key="4">
    <source>
        <dbReference type="ARBA" id="ARBA00023136"/>
    </source>
</evidence>
<dbReference type="GO" id="GO:0015377">
    <property type="term" value="F:chloride:monoatomic cation symporter activity"/>
    <property type="evidence" value="ECO:0007669"/>
    <property type="project" value="InterPro"/>
</dbReference>
<comment type="subcellular location">
    <subcellularLocation>
        <location evidence="1">Membrane</location>
        <topology evidence="1">Multi-pass membrane protein</topology>
    </subcellularLocation>
</comment>
<evidence type="ECO:0000256" key="5">
    <source>
        <dbReference type="SAM" id="Phobius"/>
    </source>
</evidence>
<dbReference type="OrthoDB" id="3181223at2"/>
<sequence length="771" mass="84264">MGRQSSQTSFLERFARLFFPQQGKKKMYRPSSKLGPFIGVFTPTILTILGVIMYLRFGWVVGQVGVWKTLLIVCMANAITLVTSLCLSAVATNSRVGVGGAYFMISRSLGLEIGGAIGLPLFLSQALSVTLYAFGLAESLRLVWPDAPLMPCAFVIIILVAALAFRGAGAALRSQVPIMVLIGLSLLALLLGALFGNTVPASAVQQPLQPAGFWMVFAIFFPAVTGVMAGLSLSGDLEDPRKAIPRGTMMAVLAGFAIYLIVPFLLILGADISALREDPLIWTKIAMFGPWLILPGLWGAIFSSAVGSMLGAPRTLQALALDHLAPKLLAGGKKGTSSEPVFGLLATLLLALGAVFLGDLNAVATVVTMFFLSVYGIINLVAALEKLSGNPSWRPRVDVPWWLSLLGALACFAVMMLIHLPASILAISIELIIWLLLKKKLRFRGGAGDIRRDIYQALVRWSLLRLVEKPMTARNWRPHVLVFVGDIEKRLDLVRYAAWFSEERGVVTVSELLQGDLLEVDIDLQQRQQYIQQVLHREGIPAFGEVNVVQNVERGIVAVAQATGTPGIECNTVVLGWPDDPQRMVAFMKIIRRLKHLNQSMVIGRVTALPPVEEGKKRRVDIWWGGLQRNGDLLLLLAYLLSCNPEWRDSTIRILSVASNELMKETTENFLASLIPEIRIDAEIEVMTRAEGESVKKIILEQSSGADLVMLGLATPEEGKEEDYARRLYQLAEGLPACVFVHNGSLFIGELVTPDESSQGENKFQEKDSQT</sequence>
<dbReference type="InterPro" id="IPR004841">
    <property type="entry name" value="AA-permease/SLC12A_dom"/>
</dbReference>
<feature type="transmembrane region" description="Helical" evidence="5">
    <location>
        <begin position="288"/>
        <end position="310"/>
    </location>
</feature>
<evidence type="ECO:0000259" key="7">
    <source>
        <dbReference type="Pfam" id="PF03522"/>
    </source>
</evidence>
<accession>A0A1M6IB50</accession>
<reference evidence="8 9" key="1">
    <citation type="submission" date="2016-11" db="EMBL/GenBank/DDBJ databases">
        <authorList>
            <person name="Jaros S."/>
            <person name="Januszkiewicz K."/>
            <person name="Wedrychowicz H."/>
        </authorList>
    </citation>
    <scope>NUCLEOTIDE SEQUENCE [LARGE SCALE GENOMIC DNA]</scope>
    <source>
        <strain evidence="8 9">DSM 5091</strain>
    </source>
</reference>